<evidence type="ECO:0000313" key="2">
    <source>
        <dbReference type="EMBL" id="TGJ87068.1"/>
    </source>
</evidence>
<dbReference type="PANTHER" id="PTHR35910:SF6">
    <property type="entry name" value="2EXR DOMAIN-CONTAINING PROTEIN"/>
    <property type="match status" value="1"/>
</dbReference>
<keyword evidence="3" id="KW-1185">Reference proteome</keyword>
<reference evidence="2 3" key="1">
    <citation type="submission" date="2019-03" db="EMBL/GenBank/DDBJ databases">
        <title>Draft genome sequence of Xylaria hypoxylon DSM 108379, a ubiquitous saprotrophic-parasitic fungi on hardwood.</title>
        <authorList>
            <person name="Buettner E."/>
            <person name="Leonhardt S."/>
            <person name="Gebauer A.M."/>
            <person name="Liers C."/>
            <person name="Hofrichter M."/>
            <person name="Kellner H."/>
        </authorList>
    </citation>
    <scope>NUCLEOTIDE SEQUENCE [LARGE SCALE GENOMIC DNA]</scope>
    <source>
        <strain evidence="2 3">DSM 108379</strain>
    </source>
</reference>
<feature type="domain" description="2EXR" evidence="1">
    <location>
        <begin position="38"/>
        <end position="128"/>
    </location>
</feature>
<dbReference type="PANTHER" id="PTHR35910">
    <property type="entry name" value="2EXR DOMAIN-CONTAINING PROTEIN"/>
    <property type="match status" value="1"/>
</dbReference>
<comment type="caution">
    <text evidence="2">The sequence shown here is derived from an EMBL/GenBank/DDBJ whole genome shotgun (WGS) entry which is preliminary data.</text>
</comment>
<dbReference type="InterPro" id="IPR045518">
    <property type="entry name" value="2EXR"/>
</dbReference>
<dbReference type="Proteomes" id="UP000297716">
    <property type="component" value="Unassembled WGS sequence"/>
</dbReference>
<name>A0A4Z0Z4C7_9PEZI</name>
<dbReference type="EMBL" id="SKBN01000018">
    <property type="protein sequence ID" value="TGJ87068.1"/>
    <property type="molecule type" value="Genomic_DNA"/>
</dbReference>
<evidence type="ECO:0000313" key="3">
    <source>
        <dbReference type="Proteomes" id="UP000297716"/>
    </source>
</evidence>
<organism evidence="2 3">
    <name type="scientific">Xylaria hypoxylon</name>
    <dbReference type="NCBI Taxonomy" id="37992"/>
    <lineage>
        <taxon>Eukaryota</taxon>
        <taxon>Fungi</taxon>
        <taxon>Dikarya</taxon>
        <taxon>Ascomycota</taxon>
        <taxon>Pezizomycotina</taxon>
        <taxon>Sordariomycetes</taxon>
        <taxon>Xylariomycetidae</taxon>
        <taxon>Xylariales</taxon>
        <taxon>Xylariaceae</taxon>
        <taxon>Xylaria</taxon>
    </lineage>
</organism>
<evidence type="ECO:0000259" key="1">
    <source>
        <dbReference type="Pfam" id="PF20150"/>
    </source>
</evidence>
<protein>
    <recommendedName>
        <fullName evidence="1">2EXR domain-containing protein</fullName>
    </recommendedName>
</protein>
<sequence length="284" mass="32512">MAGNNNGSAVNANAPNSNRNTVVGTRLVGVAGSSFKKFTLFPRFPPELRFMIWEFAMAMEKPRLVHLVARRCGIPKGRRRYGCPRSLGPKLMIHGAKYEQVPVHFFVNRECRRFALKHYSIRFSVTQERRMTLEEPLKRVETNIVMSPTDILVSWYPEELPWNDSSLFNLQFGPKACLVSNVMACPWYDLGVHTALSQILQKLGNVDAVERVFVPRGVHSPIKYADSSQFCANDMDLPNFWLHFLPQELKQRLFAPQRANCLELWAIDYEVDEPVNTLPDARTT</sequence>
<proteinExistence type="predicted"/>
<dbReference type="AlphaFoldDB" id="A0A4Z0Z4C7"/>
<dbReference type="OrthoDB" id="3557569at2759"/>
<gene>
    <name evidence="2" type="ORF">E0Z10_g1673</name>
</gene>
<accession>A0A4Z0Z4C7</accession>
<dbReference type="Pfam" id="PF20150">
    <property type="entry name" value="2EXR"/>
    <property type="match status" value="1"/>
</dbReference>